<dbReference type="PANTHER" id="PTHR14905:SF18">
    <property type="entry name" value="VON WILLEBRAND FACTOR A DOMAIN-CONTAINING 10, TANDEM DUPLICATE 1-RELATED"/>
    <property type="match status" value="1"/>
</dbReference>
<evidence type="ECO:0000313" key="3">
    <source>
        <dbReference type="Proteomes" id="UP001187343"/>
    </source>
</evidence>
<evidence type="ECO:0000313" key="2">
    <source>
        <dbReference type="EMBL" id="KAK2916946.1"/>
    </source>
</evidence>
<proteinExistence type="predicted"/>
<dbReference type="EMBL" id="JAUYZG010000001">
    <property type="protein sequence ID" value="KAK2916946.1"/>
    <property type="molecule type" value="Genomic_DNA"/>
</dbReference>
<feature type="domain" description="VWA7 N-terminal" evidence="1">
    <location>
        <begin position="7"/>
        <end position="60"/>
    </location>
</feature>
<dbReference type="Proteomes" id="UP001187343">
    <property type="component" value="Unassembled WGS sequence"/>
</dbReference>
<dbReference type="AlphaFoldDB" id="A0AA88U7H9"/>
<name>A0AA88U7H9_9TELE</name>
<organism evidence="2 3">
    <name type="scientific">Cirrhinus molitorella</name>
    <name type="common">mud carp</name>
    <dbReference type="NCBI Taxonomy" id="172907"/>
    <lineage>
        <taxon>Eukaryota</taxon>
        <taxon>Metazoa</taxon>
        <taxon>Chordata</taxon>
        <taxon>Craniata</taxon>
        <taxon>Vertebrata</taxon>
        <taxon>Euteleostomi</taxon>
        <taxon>Actinopterygii</taxon>
        <taxon>Neopterygii</taxon>
        <taxon>Teleostei</taxon>
        <taxon>Ostariophysi</taxon>
        <taxon>Cypriniformes</taxon>
        <taxon>Cyprinidae</taxon>
        <taxon>Labeoninae</taxon>
        <taxon>Labeonini</taxon>
        <taxon>Cirrhinus</taxon>
    </lineage>
</organism>
<keyword evidence="3" id="KW-1185">Reference proteome</keyword>
<gene>
    <name evidence="2" type="ORF">Q8A67_001320</name>
</gene>
<sequence length="162" mass="18495">MAITNYTEEERFDDAREKLGTIFHILQDFYSHTNWIELGYIEPCTALIDPEENIPNPANKHMILTSGYVRKSKPKGKCSHGGFPDYEEGINKDYSDSSHGPLHTTAAEVAIDASVQLLEKIWRSLQKDQALIFFRLMGLCNEMPKGEWTSRISLTSKKNIQM</sequence>
<reference evidence="2" key="1">
    <citation type="submission" date="2023-08" db="EMBL/GenBank/DDBJ databases">
        <title>Chromosome-level Genome Assembly of mud carp (Cirrhinus molitorella).</title>
        <authorList>
            <person name="Liu H."/>
        </authorList>
    </citation>
    <scope>NUCLEOTIDE SEQUENCE</scope>
    <source>
        <strain evidence="2">Prfri</strain>
        <tissue evidence="2">Muscle</tissue>
    </source>
</reference>
<dbReference type="InterPro" id="IPR056862">
    <property type="entry name" value="VWA7_N"/>
</dbReference>
<accession>A0AA88U7H9</accession>
<evidence type="ECO:0000259" key="1">
    <source>
        <dbReference type="Pfam" id="PF25107"/>
    </source>
</evidence>
<comment type="caution">
    <text evidence="2">The sequence shown here is derived from an EMBL/GenBank/DDBJ whole genome shotgun (WGS) entry which is preliminary data.</text>
</comment>
<feature type="domain" description="VWA7 N-terminal" evidence="1">
    <location>
        <begin position="61"/>
        <end position="127"/>
    </location>
</feature>
<dbReference type="Pfam" id="PF25107">
    <property type="entry name" value="VWA7_N"/>
    <property type="match status" value="2"/>
</dbReference>
<dbReference type="InterPro" id="IPR052577">
    <property type="entry name" value="VWA7"/>
</dbReference>
<dbReference type="PANTHER" id="PTHR14905">
    <property type="entry name" value="NG37"/>
    <property type="match status" value="1"/>
</dbReference>
<protein>
    <recommendedName>
        <fullName evidence="1">VWA7 N-terminal domain-containing protein</fullName>
    </recommendedName>
</protein>